<name>A0A1F8F8S2_9BACT</name>
<dbReference type="Pfam" id="PF00072">
    <property type="entry name" value="Response_reg"/>
    <property type="match status" value="1"/>
</dbReference>
<dbReference type="SUPFAM" id="SSF52172">
    <property type="entry name" value="CheY-like"/>
    <property type="match status" value="1"/>
</dbReference>
<dbReference type="PANTHER" id="PTHR30258">
    <property type="entry name" value="TYPE II SECRETION SYSTEM PROTEIN GSPE-RELATED"/>
    <property type="match status" value="1"/>
</dbReference>
<keyword evidence="3" id="KW-0067">ATP-binding</keyword>
<dbReference type="Gene3D" id="3.30.450.90">
    <property type="match status" value="1"/>
</dbReference>
<dbReference type="InterPro" id="IPR027417">
    <property type="entry name" value="P-loop_NTPase"/>
</dbReference>
<feature type="modified residue" description="4-aspartylphosphate" evidence="4">
    <location>
        <position position="56"/>
    </location>
</feature>
<dbReference type="PROSITE" id="PS50110">
    <property type="entry name" value="RESPONSE_REGULATORY"/>
    <property type="match status" value="1"/>
</dbReference>
<dbReference type="AlphaFoldDB" id="A0A1F8F8S2"/>
<dbReference type="Gene3D" id="3.40.50.300">
    <property type="entry name" value="P-loop containing nucleotide triphosphate hydrolases"/>
    <property type="match status" value="1"/>
</dbReference>
<organism evidence="6 7">
    <name type="scientific">Candidatus Yanofskybacteria bacterium RIFCSPHIGHO2_02_FULL_41_11</name>
    <dbReference type="NCBI Taxonomy" id="1802675"/>
    <lineage>
        <taxon>Bacteria</taxon>
        <taxon>Candidatus Yanofskyibacteriota</taxon>
    </lineage>
</organism>
<dbReference type="CDD" id="cd17574">
    <property type="entry name" value="REC_OmpR"/>
    <property type="match status" value="1"/>
</dbReference>
<keyword evidence="2" id="KW-0547">Nucleotide-binding</keyword>
<dbReference type="SUPFAM" id="SSF52540">
    <property type="entry name" value="P-loop containing nucleoside triphosphate hydrolases"/>
    <property type="match status" value="1"/>
</dbReference>
<dbReference type="EMBL" id="MGJP01000033">
    <property type="protein sequence ID" value="OGN09525.1"/>
    <property type="molecule type" value="Genomic_DNA"/>
</dbReference>
<evidence type="ECO:0000259" key="5">
    <source>
        <dbReference type="PROSITE" id="PS50110"/>
    </source>
</evidence>
<dbReference type="GO" id="GO:0005524">
    <property type="term" value="F:ATP binding"/>
    <property type="evidence" value="ECO:0007669"/>
    <property type="project" value="UniProtKB-KW"/>
</dbReference>
<keyword evidence="4" id="KW-0597">Phosphoprotein</keyword>
<proteinExistence type="inferred from homology"/>
<dbReference type="Pfam" id="PF00437">
    <property type="entry name" value="T2SSE"/>
    <property type="match status" value="1"/>
</dbReference>
<dbReference type="GO" id="GO:0016887">
    <property type="term" value="F:ATP hydrolysis activity"/>
    <property type="evidence" value="ECO:0007669"/>
    <property type="project" value="TreeGrafter"/>
</dbReference>
<dbReference type="CDD" id="cd01129">
    <property type="entry name" value="PulE-GspE-like"/>
    <property type="match status" value="1"/>
</dbReference>
<dbReference type="InterPro" id="IPR011006">
    <property type="entry name" value="CheY-like_superfamily"/>
</dbReference>
<evidence type="ECO:0000256" key="4">
    <source>
        <dbReference type="PROSITE-ProRule" id="PRU00169"/>
    </source>
</evidence>
<feature type="domain" description="Response regulatory" evidence="5">
    <location>
        <begin position="7"/>
        <end position="124"/>
    </location>
</feature>
<dbReference type="InterPro" id="IPR001789">
    <property type="entry name" value="Sig_transdc_resp-reg_receiver"/>
</dbReference>
<dbReference type="Proteomes" id="UP000177167">
    <property type="component" value="Unassembled WGS sequence"/>
</dbReference>
<evidence type="ECO:0000256" key="3">
    <source>
        <dbReference type="ARBA" id="ARBA00022840"/>
    </source>
</evidence>
<gene>
    <name evidence="6" type="ORF">A3J46_05990</name>
</gene>
<dbReference type="GO" id="GO:0005886">
    <property type="term" value="C:plasma membrane"/>
    <property type="evidence" value="ECO:0007669"/>
    <property type="project" value="TreeGrafter"/>
</dbReference>
<evidence type="ECO:0000313" key="7">
    <source>
        <dbReference type="Proteomes" id="UP000177167"/>
    </source>
</evidence>
<dbReference type="SMART" id="SM00448">
    <property type="entry name" value="REC"/>
    <property type="match status" value="1"/>
</dbReference>
<evidence type="ECO:0000313" key="6">
    <source>
        <dbReference type="EMBL" id="OGN09525.1"/>
    </source>
</evidence>
<dbReference type="GO" id="GO:0000160">
    <property type="term" value="P:phosphorelay signal transduction system"/>
    <property type="evidence" value="ECO:0007669"/>
    <property type="project" value="InterPro"/>
</dbReference>
<protein>
    <recommendedName>
        <fullName evidence="5">Response regulatory domain-containing protein</fullName>
    </recommendedName>
</protein>
<reference evidence="6 7" key="1">
    <citation type="journal article" date="2016" name="Nat. Commun.">
        <title>Thousands of microbial genomes shed light on interconnected biogeochemical processes in an aquifer system.</title>
        <authorList>
            <person name="Anantharaman K."/>
            <person name="Brown C.T."/>
            <person name="Hug L.A."/>
            <person name="Sharon I."/>
            <person name="Castelle C.J."/>
            <person name="Probst A.J."/>
            <person name="Thomas B.C."/>
            <person name="Singh A."/>
            <person name="Wilkins M.J."/>
            <person name="Karaoz U."/>
            <person name="Brodie E.L."/>
            <person name="Williams K.H."/>
            <person name="Hubbard S.S."/>
            <person name="Banfield J.F."/>
        </authorList>
    </citation>
    <scope>NUCLEOTIDE SEQUENCE [LARGE SCALE GENOMIC DNA]</scope>
</reference>
<dbReference type="PANTHER" id="PTHR30258:SF2">
    <property type="entry name" value="COMG OPERON PROTEIN 1"/>
    <property type="match status" value="1"/>
</dbReference>
<dbReference type="FunFam" id="3.40.50.300:FF:000398">
    <property type="entry name" value="Type IV pilus assembly ATPase PilB"/>
    <property type="match status" value="1"/>
</dbReference>
<dbReference type="InterPro" id="IPR001482">
    <property type="entry name" value="T2SS/T4SS_dom"/>
</dbReference>
<comment type="similarity">
    <text evidence="1">Belongs to the GSP E family.</text>
</comment>
<evidence type="ECO:0000256" key="1">
    <source>
        <dbReference type="ARBA" id="ARBA00006611"/>
    </source>
</evidence>
<accession>A0A1F8F8S2</accession>
<dbReference type="Gene3D" id="3.40.50.2300">
    <property type="match status" value="1"/>
</dbReference>
<evidence type="ECO:0000256" key="2">
    <source>
        <dbReference type="ARBA" id="ARBA00022741"/>
    </source>
</evidence>
<comment type="caution">
    <text evidence="6">The sequence shown here is derived from an EMBL/GenBank/DDBJ whole genome shotgun (WGS) entry which is preliminary data.</text>
</comment>
<sequence length="568" mass="63344">MSDSKTEILIVEDNVFMSELLKEKISRRGFESVVVPDGKEALHKMDETKFSLVILDLPLSGDIDGFDVLKKIRSKYDAKDVPVITLFNLDDPQSMDKSLELGANEYIVKAFANADEIVGRIVDVIKSPEIAKPKDQTVQEVPIKSTVHAPTIRTELNFEAPQHIKERIEQTITQPASEVSIIGLVDDLIGYAYLARSSDIHLEPLEDKLLARLRIDGLLHDTFSFPKDLHSGIITRIKVLSGMRTDEHQAAQDGRFRFEIKEPSKRFDIRVSIIPTYYGENAVLRLLAEQTQIASLDNLALTETDKIKIRHAMAKPYGMILATGPTGSGKTTTLYTILKEVNTREISVITIEDPIEYALDGVDQIQVNPRTGLTFATGLRSILRQDPNVIMVGEIRDEETASIAVNAALTGHKLLSTLHTNDASTTLPRLFDMGIEPFLVASTVNIAVGQRLLRMICEQCKAPKKITDAEFASLAEHVPKEILDDHHDFFYGKGCPKCGNSGYFERMGIYEVIEVNDFIREAILRRADAGEIKKIAIKNGMSTLLVDGFKKALAGYTTIEEILRVIRE</sequence>